<dbReference type="GO" id="GO:0003887">
    <property type="term" value="F:DNA-directed DNA polymerase activity"/>
    <property type="evidence" value="ECO:0007669"/>
    <property type="project" value="UniProtKB-KW"/>
</dbReference>
<dbReference type="EMBL" id="UOGJ01000131">
    <property type="protein sequence ID" value="VAX37540.1"/>
    <property type="molecule type" value="Genomic_DNA"/>
</dbReference>
<dbReference type="Pfam" id="PF14579">
    <property type="entry name" value="HHH_6"/>
    <property type="match status" value="1"/>
</dbReference>
<dbReference type="GO" id="GO:0005737">
    <property type="term" value="C:cytoplasm"/>
    <property type="evidence" value="ECO:0007669"/>
    <property type="project" value="UniProtKB-SubCell"/>
</dbReference>
<keyword evidence="5 10" id="KW-0548">Nucleotidyltransferase</keyword>
<dbReference type="GO" id="GO:0008408">
    <property type="term" value="F:3'-5' exonuclease activity"/>
    <property type="evidence" value="ECO:0007669"/>
    <property type="project" value="InterPro"/>
</dbReference>
<protein>
    <recommendedName>
        <fullName evidence="3">DNA polymerase III subunit alpha</fullName>
        <ecNumber evidence="2">2.7.7.7</ecNumber>
    </recommendedName>
</protein>
<evidence type="ECO:0000256" key="1">
    <source>
        <dbReference type="ARBA" id="ARBA00004496"/>
    </source>
</evidence>
<dbReference type="Pfam" id="PF01336">
    <property type="entry name" value="tRNA_anti-codon"/>
    <property type="match status" value="1"/>
</dbReference>
<dbReference type="GO" id="GO:0003676">
    <property type="term" value="F:nucleic acid binding"/>
    <property type="evidence" value="ECO:0007669"/>
    <property type="project" value="InterPro"/>
</dbReference>
<dbReference type="AlphaFoldDB" id="A0A3B1DR66"/>
<dbReference type="InterPro" id="IPR004805">
    <property type="entry name" value="DnaE2/DnaE/PolC"/>
</dbReference>
<dbReference type="NCBIfam" id="NF004226">
    <property type="entry name" value="PRK05673.1"/>
    <property type="match status" value="1"/>
</dbReference>
<dbReference type="Pfam" id="PF17657">
    <property type="entry name" value="DNA_pol3_finger"/>
    <property type="match status" value="1"/>
</dbReference>
<dbReference type="SMART" id="SM00481">
    <property type="entry name" value="POLIIIAc"/>
    <property type="match status" value="1"/>
</dbReference>
<evidence type="ECO:0000256" key="8">
    <source>
        <dbReference type="ARBA" id="ARBA00049244"/>
    </source>
</evidence>
<evidence type="ECO:0000259" key="9">
    <source>
        <dbReference type="SMART" id="SM00481"/>
    </source>
</evidence>
<keyword evidence="7" id="KW-0239">DNA-directed DNA polymerase</keyword>
<dbReference type="Pfam" id="PF07733">
    <property type="entry name" value="DNA_pol3_alpha"/>
    <property type="match status" value="1"/>
</dbReference>
<dbReference type="EC" id="2.7.7.7" evidence="2"/>
<evidence type="ECO:0000256" key="7">
    <source>
        <dbReference type="ARBA" id="ARBA00022932"/>
    </source>
</evidence>
<dbReference type="CDD" id="cd12113">
    <property type="entry name" value="PHP_PolIIIA_DnaE3"/>
    <property type="match status" value="1"/>
</dbReference>
<dbReference type="InterPro" id="IPR029460">
    <property type="entry name" value="DNAPol_HHH"/>
</dbReference>
<dbReference type="Gene3D" id="3.20.20.140">
    <property type="entry name" value="Metal-dependent hydrolases"/>
    <property type="match status" value="1"/>
</dbReference>
<dbReference type="Pfam" id="PF02811">
    <property type="entry name" value="PHP"/>
    <property type="match status" value="1"/>
</dbReference>
<dbReference type="InterPro" id="IPR016195">
    <property type="entry name" value="Pol/histidinol_Pase-like"/>
</dbReference>
<dbReference type="InterPro" id="IPR003141">
    <property type="entry name" value="Pol/His_phosphatase_N"/>
</dbReference>
<reference evidence="10" key="1">
    <citation type="submission" date="2018-06" db="EMBL/GenBank/DDBJ databases">
        <authorList>
            <person name="Zhirakovskaya E."/>
        </authorList>
    </citation>
    <scope>NUCLEOTIDE SEQUENCE</scope>
</reference>
<dbReference type="InterPro" id="IPR004365">
    <property type="entry name" value="NA-bd_OB_tRNA"/>
</dbReference>
<dbReference type="Gene3D" id="1.10.150.870">
    <property type="match status" value="1"/>
</dbReference>
<evidence type="ECO:0000256" key="6">
    <source>
        <dbReference type="ARBA" id="ARBA00022705"/>
    </source>
</evidence>
<dbReference type="GO" id="GO:0006260">
    <property type="term" value="P:DNA replication"/>
    <property type="evidence" value="ECO:0007669"/>
    <property type="project" value="UniProtKB-KW"/>
</dbReference>
<name>A0A3B1DR66_9ZZZZ</name>
<dbReference type="CDD" id="cd04485">
    <property type="entry name" value="DnaE_OBF"/>
    <property type="match status" value="1"/>
</dbReference>
<dbReference type="Gene3D" id="2.40.50.140">
    <property type="entry name" value="Nucleic acid-binding proteins"/>
    <property type="match status" value="1"/>
</dbReference>
<keyword evidence="6" id="KW-0235">DNA replication</keyword>
<dbReference type="PANTHER" id="PTHR32294">
    <property type="entry name" value="DNA POLYMERASE III SUBUNIT ALPHA"/>
    <property type="match status" value="1"/>
</dbReference>
<evidence type="ECO:0000256" key="5">
    <source>
        <dbReference type="ARBA" id="ARBA00022695"/>
    </source>
</evidence>
<evidence type="ECO:0000256" key="4">
    <source>
        <dbReference type="ARBA" id="ARBA00022679"/>
    </source>
</evidence>
<gene>
    <name evidence="10" type="ORF">MNBD_UNCLBAC01-1936</name>
</gene>
<sequence length="1143" mass="128426">MSDFVHLHVHTQYSLLDGACRIKPLIQKAVDCNMPAIAMTDHGNVFGAVDFYQAAKAKGIKPIIGAEAYVTMQGSRLDKTPRQKELISHLLLFARDYKGYQNLCKLLSAGYLEGMYYYPRIDKEILAAHSQGLLASSACLRGEIPKHLLVGNYNEALKAADEFQHIFGKGNFYLELMNQGLREQVKVNEGLVKIANELNIPLIATNDVHYLDPRESKAHETLLCIQDQTTITDPNRMRLGSDQFYFKTSEMMKEEFKWIPEAISNTLEIAEKCNVEMDFDTFHLPHFSLPDKKSKEDYIEELCIDGLKHRYSQVTDEIKERLDHELKTIIKMGFIGYFLIVWDFINYAKSKGIPVGPGRGSAAGSLVSYLLGITDLDPLKYDLLFERFLNPDRAGMPDIDIDFCYERRSEVIDYVAEKYGQENVAQIITFGTMQARAAIRDVGRAMGAPYTDVDRIAKLIPNELGITLSDALDKEPKLDELCRIDKMASDIIKTSRVLEGLNRHASTHAAGVVISDKPLTEYVPLFKTSDDQISTGYTMNGIAKIGLLKMDFLGLRTLTVISQAIELIKEHQGVEVDITKVVLDDRKTYENLSRAGSFGVFQLESGGMRDLLKKIQPSEFEDLIAILALYRPGPMGSGMLDDFIKRKKGTVEVKYDHPKLEAVLKETYGIILYQEQVMRIPVVLAGFSLVQADHLRRAMSKKISSVMEQMRKDFVEGCKKVSDIDSEKSNYIFDLIDYFSGYGFNKSHSAAYALITYQTAYLKANYPVEFMCSLLNNEKNNMDKVVEYVKECVVMGITILPPDVNQSRKEFYVVDANTLRYGLLAVKNVGSGAIYSIVAKRKDGLYTSIFDVCERVDLRQSNKKVLESLVKCGAMDGLSGHRSQLAAVVERALELGAKTQKEKASGQLSFFDMAGDLGGFSKGAEQLPKINEWPQNQILSFEKAVLGFYLSGHPIEQYRTEIKEFTDISMKNIEKSSDGDDVRLVGLIAHVKLTNTRKSNERMAIIRIEDMEGSVEIVIFPSDYLRLVNYIVEGEVVFVTGKVNIREGRSSIIASDMKRISDVYNVIKSIKINIPSADKRIFEGLKNKLLTFPGDVPVHLTINTASQKGVEIRIGKGLFVRPNENLITEIKGLVGDENFAVTF</sequence>
<dbReference type="NCBIfam" id="NF005298">
    <property type="entry name" value="PRK06826.1"/>
    <property type="match status" value="1"/>
</dbReference>
<dbReference type="InterPro" id="IPR012340">
    <property type="entry name" value="NA-bd_OB-fold"/>
</dbReference>
<feature type="domain" description="Polymerase/histidinol phosphatase N-terminal" evidence="9">
    <location>
        <begin position="5"/>
        <end position="72"/>
    </location>
</feature>
<proteinExistence type="predicted"/>
<keyword evidence="4 10" id="KW-0808">Transferase</keyword>
<accession>A0A3B1DR66</accession>
<dbReference type="Gene3D" id="1.10.10.1600">
    <property type="entry name" value="Bacterial DNA polymerase III alpha subunit, thumb domain"/>
    <property type="match status" value="1"/>
</dbReference>
<comment type="subcellular location">
    <subcellularLocation>
        <location evidence="1">Cytoplasm</location>
    </subcellularLocation>
</comment>
<dbReference type="SUPFAM" id="SSF50249">
    <property type="entry name" value="Nucleic acid-binding proteins"/>
    <property type="match status" value="1"/>
</dbReference>
<evidence type="ECO:0000256" key="2">
    <source>
        <dbReference type="ARBA" id="ARBA00012417"/>
    </source>
</evidence>
<dbReference type="NCBIfam" id="TIGR00594">
    <property type="entry name" value="polc"/>
    <property type="match status" value="1"/>
</dbReference>
<dbReference type="InterPro" id="IPR041931">
    <property type="entry name" value="DNA_pol3_alpha_thumb_dom"/>
</dbReference>
<evidence type="ECO:0000313" key="10">
    <source>
        <dbReference type="EMBL" id="VAX37540.1"/>
    </source>
</evidence>
<dbReference type="SUPFAM" id="SSF89550">
    <property type="entry name" value="PHP domain-like"/>
    <property type="match status" value="1"/>
</dbReference>
<comment type="catalytic activity">
    <reaction evidence="8">
        <text>DNA(n) + a 2'-deoxyribonucleoside 5'-triphosphate = DNA(n+1) + diphosphate</text>
        <dbReference type="Rhea" id="RHEA:22508"/>
        <dbReference type="Rhea" id="RHEA-COMP:17339"/>
        <dbReference type="Rhea" id="RHEA-COMP:17340"/>
        <dbReference type="ChEBI" id="CHEBI:33019"/>
        <dbReference type="ChEBI" id="CHEBI:61560"/>
        <dbReference type="ChEBI" id="CHEBI:173112"/>
        <dbReference type="EC" id="2.7.7.7"/>
    </reaction>
</comment>
<dbReference type="PANTHER" id="PTHR32294:SF0">
    <property type="entry name" value="DNA POLYMERASE III SUBUNIT ALPHA"/>
    <property type="match status" value="1"/>
</dbReference>
<dbReference type="InterPro" id="IPR004013">
    <property type="entry name" value="PHP_dom"/>
</dbReference>
<dbReference type="InterPro" id="IPR011708">
    <property type="entry name" value="DNA_pol3_alpha_NTPase_dom"/>
</dbReference>
<dbReference type="InterPro" id="IPR040982">
    <property type="entry name" value="DNA_pol3_finger"/>
</dbReference>
<evidence type="ECO:0000256" key="3">
    <source>
        <dbReference type="ARBA" id="ARBA00019114"/>
    </source>
</evidence>
<organism evidence="10">
    <name type="scientific">hydrothermal vent metagenome</name>
    <dbReference type="NCBI Taxonomy" id="652676"/>
    <lineage>
        <taxon>unclassified sequences</taxon>
        <taxon>metagenomes</taxon>
        <taxon>ecological metagenomes</taxon>
    </lineage>
</organism>